<dbReference type="GO" id="GO:0006689">
    <property type="term" value="P:ganglioside catabolic process"/>
    <property type="evidence" value="ECO:0007669"/>
    <property type="project" value="TreeGrafter"/>
</dbReference>
<dbReference type="InterPro" id="IPR011040">
    <property type="entry name" value="Sialidase"/>
</dbReference>
<dbReference type="AlphaFoldDB" id="A0A4R0QSV0"/>
<comment type="caution">
    <text evidence="5">The sequence shown here is derived from an EMBL/GenBank/DDBJ whole genome shotgun (WGS) entry which is preliminary data.</text>
</comment>
<evidence type="ECO:0000256" key="1">
    <source>
        <dbReference type="ARBA" id="ARBA00000427"/>
    </source>
</evidence>
<dbReference type="EC" id="3.2.1.18" evidence="3"/>
<dbReference type="GO" id="GO:0016020">
    <property type="term" value="C:membrane"/>
    <property type="evidence" value="ECO:0007669"/>
    <property type="project" value="TreeGrafter"/>
</dbReference>
<evidence type="ECO:0000259" key="4">
    <source>
        <dbReference type="Pfam" id="PF13088"/>
    </source>
</evidence>
<keyword evidence="6" id="KW-1185">Reference proteome</keyword>
<gene>
    <name evidence="5" type="ORF">EJ419_04240</name>
</gene>
<evidence type="ECO:0000313" key="6">
    <source>
        <dbReference type="Proteomes" id="UP000291289"/>
    </source>
</evidence>
<name>A0A4R0QSV0_9BIFI</name>
<dbReference type="Gene3D" id="2.120.10.10">
    <property type="match status" value="1"/>
</dbReference>
<dbReference type="CDD" id="cd15482">
    <property type="entry name" value="Sialidase_non-viral"/>
    <property type="match status" value="1"/>
</dbReference>
<accession>A0A4R0QSV0</accession>
<protein>
    <recommendedName>
        <fullName evidence="3">exo-alpha-sialidase</fullName>
        <ecNumber evidence="3">3.2.1.18</ecNumber>
    </recommendedName>
</protein>
<comment type="catalytic activity">
    <reaction evidence="1">
        <text>Hydrolysis of alpha-(2-&gt;3)-, alpha-(2-&gt;6)-, alpha-(2-&gt;8)- glycosidic linkages of terminal sialic acid residues in oligosaccharides, glycoproteins, glycolipids, colominic acid and synthetic substrates.</text>
        <dbReference type="EC" id="3.2.1.18"/>
    </reaction>
</comment>
<dbReference type="EMBL" id="RXLP01000019">
    <property type="protein sequence ID" value="TCD54255.1"/>
    <property type="molecule type" value="Genomic_DNA"/>
</dbReference>
<sequence length="832" mass="92303">MGSSSWHGDYASDDYYDMVCSATSIRWNAIAYSDRRMRMRIMTKNSMDASSAQYDKCRSSDSSSNSSCNSISENYSLHWCDHNTSSLLVDFVAQGDGLLVSTSNAQNESGAFEITILSGSLVARSYGIELDMEDTYGVALGSPHQLIMTFGDFGTRVYLDGYQVFSCATNIAPANGAVLSSDKSSLAQVTRLASYDSPLSSTEIRAQYNPPVPDIEFAASSLAIADVQRISHLETGSIYTRMRVRGINQKGTIFAASQCGKEVINLSIDDEGILYRVFHNDTWINYRASGTQLGQWNDGNFHDVIIRALRGAVDIYVDGFLELHQPGQYFFNRGEAGEIDSVSIGQDSYGARLFGEVRNGGIYCYPLSDGQIAALSHREELTTTALFDKGFEGAVSYRIPSMVTTPNGVIIAGADQRIVNPNDTPNEIHFVIRRSEDGGTTWLPMQTVIAYPSGPQGPNVDGPSFIDSCMVVDRLSDEHPGRVIVIVDHFPGGVGFANAQKERGTDAQGRLILFDRQFNKFYLNSDGSVESDSADDDMREESQRYHVDDDGYVTYNSRRAGNIFFKEGTDPQESLLTARTSYLVEVHSDDDGATWSKPRYIDWMLREEWMKFIGTGPGCGIQLTQGKFAGRLLVPFYCCGDNPVMNASGAFISDDGGETWRRGECVFERQVNIANFEDNDFVSSESVFVETKDGSVITFFRNQNHAGLIGKAISHDGGQTWEDIDYDHAVPDIFSQPNAITLPDNDNWNYGDASDRVLFANASLMRPYRGCGVLRYSDDGAQTWSRSRCFNPYHYVYQCMSVRPDGDIGLLWERETAGVYYTHITRSWLGIE</sequence>
<feature type="domain" description="Sialidase" evidence="4">
    <location>
        <begin position="579"/>
        <end position="808"/>
    </location>
</feature>
<dbReference type="InterPro" id="IPR023364">
    <property type="entry name" value="Trans_sialidase_dom3"/>
</dbReference>
<dbReference type="SUPFAM" id="SSF50939">
    <property type="entry name" value="Sialidases"/>
    <property type="match status" value="1"/>
</dbReference>
<dbReference type="GO" id="GO:0004308">
    <property type="term" value="F:exo-alpha-sialidase activity"/>
    <property type="evidence" value="ECO:0007669"/>
    <property type="project" value="UniProtKB-EC"/>
</dbReference>
<dbReference type="SUPFAM" id="SSF49899">
    <property type="entry name" value="Concanavalin A-like lectins/glucanases"/>
    <property type="match status" value="1"/>
</dbReference>
<evidence type="ECO:0000313" key="5">
    <source>
        <dbReference type="EMBL" id="TCD54255.1"/>
    </source>
</evidence>
<comment type="similarity">
    <text evidence="2">Belongs to the glycosyl hydrolase 33 family.</text>
</comment>
<dbReference type="Gene3D" id="2.60.120.200">
    <property type="match status" value="1"/>
</dbReference>
<dbReference type="InterPro" id="IPR026856">
    <property type="entry name" value="Sialidase_fam"/>
</dbReference>
<evidence type="ECO:0000256" key="3">
    <source>
        <dbReference type="ARBA" id="ARBA00012733"/>
    </source>
</evidence>
<proteinExistence type="inferred from homology"/>
<dbReference type="Pfam" id="PF13088">
    <property type="entry name" value="BNR_2"/>
    <property type="match status" value="1"/>
</dbReference>
<dbReference type="Gene3D" id="2.40.220.10">
    <property type="entry name" value="Intramolecular Trans-sialidase, Domain 3"/>
    <property type="match status" value="1"/>
</dbReference>
<dbReference type="GO" id="GO:0009313">
    <property type="term" value="P:oligosaccharide catabolic process"/>
    <property type="evidence" value="ECO:0007669"/>
    <property type="project" value="TreeGrafter"/>
</dbReference>
<organism evidence="5 6">
    <name type="scientific">Alloscardovia theropitheci</name>
    <dbReference type="NCBI Taxonomy" id="2496842"/>
    <lineage>
        <taxon>Bacteria</taxon>
        <taxon>Bacillati</taxon>
        <taxon>Actinomycetota</taxon>
        <taxon>Actinomycetes</taxon>
        <taxon>Bifidobacteriales</taxon>
        <taxon>Bifidobacteriaceae</taxon>
        <taxon>Alloscardovia</taxon>
    </lineage>
</organism>
<dbReference type="InterPro" id="IPR013320">
    <property type="entry name" value="ConA-like_dom_sf"/>
</dbReference>
<evidence type="ECO:0000256" key="2">
    <source>
        <dbReference type="ARBA" id="ARBA00009348"/>
    </source>
</evidence>
<dbReference type="PANTHER" id="PTHR10628">
    <property type="entry name" value="SIALIDASE"/>
    <property type="match status" value="1"/>
</dbReference>
<dbReference type="GO" id="GO:0005737">
    <property type="term" value="C:cytoplasm"/>
    <property type="evidence" value="ECO:0007669"/>
    <property type="project" value="TreeGrafter"/>
</dbReference>
<reference evidence="5 6" key="1">
    <citation type="submission" date="2018-12" db="EMBL/GenBank/DDBJ databases">
        <title>Alloscrdovia theropitheci sp. nov: a novel taxon from the feces of the bleeding-herat monkey (Theropithecus geleda).</title>
        <authorList>
            <person name="Modesto M."/>
        </authorList>
    </citation>
    <scope>NUCLEOTIDE SEQUENCE [LARGE SCALE GENOMIC DNA]</scope>
    <source>
        <strain evidence="5 6">GLDI4/2</strain>
    </source>
</reference>
<dbReference type="Proteomes" id="UP000291289">
    <property type="component" value="Unassembled WGS sequence"/>
</dbReference>
<dbReference type="InterPro" id="IPR036278">
    <property type="entry name" value="Sialidase_sf"/>
</dbReference>
<dbReference type="PANTHER" id="PTHR10628:SF30">
    <property type="entry name" value="EXO-ALPHA-SIALIDASE"/>
    <property type="match status" value="1"/>
</dbReference>
<dbReference type="OrthoDB" id="7294637at2"/>